<evidence type="ECO:0000256" key="2">
    <source>
        <dbReference type="ARBA" id="ARBA00022475"/>
    </source>
</evidence>
<keyword evidence="3 7" id="KW-0812">Transmembrane</keyword>
<evidence type="ECO:0000256" key="4">
    <source>
        <dbReference type="ARBA" id="ARBA00022989"/>
    </source>
</evidence>
<dbReference type="AlphaFoldDB" id="A0A074LI50"/>
<keyword evidence="2" id="KW-1003">Cell membrane</keyword>
<dbReference type="Proteomes" id="UP000027821">
    <property type="component" value="Unassembled WGS sequence"/>
</dbReference>
<keyword evidence="6" id="KW-0175">Coiled coil</keyword>
<dbReference type="Pfam" id="PF02706">
    <property type="entry name" value="Wzz"/>
    <property type="match status" value="1"/>
</dbReference>
<organism evidence="9 10">
    <name type="scientific">Anditalea andensis</name>
    <dbReference type="NCBI Taxonomy" id="1048983"/>
    <lineage>
        <taxon>Bacteria</taxon>
        <taxon>Pseudomonadati</taxon>
        <taxon>Bacteroidota</taxon>
        <taxon>Cytophagia</taxon>
        <taxon>Cytophagales</taxon>
        <taxon>Cytophagaceae</taxon>
        <taxon>Anditalea</taxon>
    </lineage>
</organism>
<evidence type="ECO:0000256" key="6">
    <source>
        <dbReference type="SAM" id="Coils"/>
    </source>
</evidence>
<dbReference type="OrthoDB" id="1522571at2"/>
<reference evidence="9 10" key="1">
    <citation type="submission" date="2014-04" db="EMBL/GenBank/DDBJ databases">
        <title>Characterization and application of a salt tolerant electro-active bacterium.</title>
        <authorList>
            <person name="Yang L."/>
            <person name="Wei S."/>
            <person name="Tay Q.X.M."/>
        </authorList>
    </citation>
    <scope>NUCLEOTIDE SEQUENCE [LARGE SCALE GENOMIC DNA]</scope>
    <source>
        <strain evidence="9 10">LY1</strain>
    </source>
</reference>
<dbReference type="InterPro" id="IPR050445">
    <property type="entry name" value="Bact_polysacc_biosynth/exp"/>
</dbReference>
<comment type="caution">
    <text evidence="9">The sequence shown here is derived from an EMBL/GenBank/DDBJ whole genome shotgun (WGS) entry which is preliminary data.</text>
</comment>
<evidence type="ECO:0000256" key="7">
    <source>
        <dbReference type="SAM" id="Phobius"/>
    </source>
</evidence>
<evidence type="ECO:0000313" key="10">
    <source>
        <dbReference type="Proteomes" id="UP000027821"/>
    </source>
</evidence>
<dbReference type="GO" id="GO:0004713">
    <property type="term" value="F:protein tyrosine kinase activity"/>
    <property type="evidence" value="ECO:0007669"/>
    <property type="project" value="TreeGrafter"/>
</dbReference>
<evidence type="ECO:0000256" key="3">
    <source>
        <dbReference type="ARBA" id="ARBA00022692"/>
    </source>
</evidence>
<accession>A0A074LI50</accession>
<dbReference type="EMBL" id="JMIH01000021">
    <property type="protein sequence ID" value="KEO73467.1"/>
    <property type="molecule type" value="Genomic_DNA"/>
</dbReference>
<feature type="coiled-coil region" evidence="6">
    <location>
        <begin position="235"/>
        <end position="262"/>
    </location>
</feature>
<gene>
    <name evidence="9" type="ORF">EL17_11200</name>
</gene>
<dbReference type="PANTHER" id="PTHR32309">
    <property type="entry name" value="TYROSINE-PROTEIN KINASE"/>
    <property type="match status" value="1"/>
</dbReference>
<feature type="transmembrane region" description="Helical" evidence="7">
    <location>
        <begin position="336"/>
        <end position="358"/>
    </location>
</feature>
<keyword evidence="10" id="KW-1185">Reference proteome</keyword>
<dbReference type="PANTHER" id="PTHR32309:SF13">
    <property type="entry name" value="FERRIC ENTEROBACTIN TRANSPORT PROTEIN FEPE"/>
    <property type="match status" value="1"/>
</dbReference>
<dbReference type="GO" id="GO:0005886">
    <property type="term" value="C:plasma membrane"/>
    <property type="evidence" value="ECO:0007669"/>
    <property type="project" value="UniProtKB-SubCell"/>
</dbReference>
<evidence type="ECO:0000313" key="9">
    <source>
        <dbReference type="EMBL" id="KEO73467.1"/>
    </source>
</evidence>
<dbReference type="eggNOG" id="COG3765">
    <property type="taxonomic scope" value="Bacteria"/>
</dbReference>
<dbReference type="STRING" id="1048983.EL17_11200"/>
<evidence type="ECO:0000259" key="8">
    <source>
        <dbReference type="Pfam" id="PF02706"/>
    </source>
</evidence>
<evidence type="ECO:0000256" key="5">
    <source>
        <dbReference type="ARBA" id="ARBA00023136"/>
    </source>
</evidence>
<comment type="subcellular location">
    <subcellularLocation>
        <location evidence="1">Cell membrane</location>
        <topology evidence="1">Multi-pass membrane protein</topology>
    </subcellularLocation>
</comment>
<protein>
    <recommendedName>
        <fullName evidence="8">Polysaccharide chain length determinant N-terminal domain-containing protein</fullName>
    </recommendedName>
</protein>
<evidence type="ECO:0000256" key="1">
    <source>
        <dbReference type="ARBA" id="ARBA00004651"/>
    </source>
</evidence>
<keyword evidence="4 7" id="KW-1133">Transmembrane helix</keyword>
<dbReference type="InterPro" id="IPR003856">
    <property type="entry name" value="LPS_length_determ_N"/>
</dbReference>
<name>A0A074LI50_9BACT</name>
<sequence>MEDQKHFNTTESISYMNLIKMVLAKKRILLFTLLAFLFGGILLALTSPVEFESSAITISETEEGMGGLGQLGGLAGMAGINLPMNNTQKTTFSLEMYPDLVKSRSFLNPLLSEEFFFETMGKNMTIKEYYLQERPGNIFSKFFGLVFSIPSRLWNIFSVSQESTIEDVQGNNEENFLRVSSSDEYVISQLRKRISIDIDKRFMTLRVKSPEPLISAKLNNIVLDKLIVYATNYKTEKQRNNLEFIEDRTKEAEQNFKQSQLTLASFRDANQGMISQRARTREEFLQAEFNISFNVYNTLKQEVEQTRIQLKKDTPIFTTFEPAAVPLGKASPNTPLILIISIFLGLFVGMVIVLILIIKEFFYKSI</sequence>
<proteinExistence type="predicted"/>
<feature type="domain" description="Polysaccharide chain length determinant N-terminal" evidence="8">
    <location>
        <begin position="13"/>
        <end position="113"/>
    </location>
</feature>
<keyword evidence="5 7" id="KW-0472">Membrane</keyword>